<reference evidence="1 2" key="1">
    <citation type="submission" date="2012-08" db="EMBL/GenBank/DDBJ databases">
        <title>Oryza genome evolution.</title>
        <authorList>
            <person name="Wing R.A."/>
        </authorList>
    </citation>
    <scope>NUCLEOTIDE SEQUENCE</scope>
</reference>
<dbReference type="Proteomes" id="UP000032180">
    <property type="component" value="Chromosome 6"/>
</dbReference>
<evidence type="ECO:0000313" key="1">
    <source>
        <dbReference type="EnsemblPlants" id="LPERR06G17080.1"/>
    </source>
</evidence>
<name>A0A0D9WRX2_9ORYZ</name>
<protein>
    <submittedName>
        <fullName evidence="1">Uncharacterized protein</fullName>
    </submittedName>
</protein>
<organism evidence="1 2">
    <name type="scientific">Leersia perrieri</name>
    <dbReference type="NCBI Taxonomy" id="77586"/>
    <lineage>
        <taxon>Eukaryota</taxon>
        <taxon>Viridiplantae</taxon>
        <taxon>Streptophyta</taxon>
        <taxon>Embryophyta</taxon>
        <taxon>Tracheophyta</taxon>
        <taxon>Spermatophyta</taxon>
        <taxon>Magnoliopsida</taxon>
        <taxon>Liliopsida</taxon>
        <taxon>Poales</taxon>
        <taxon>Poaceae</taxon>
        <taxon>BOP clade</taxon>
        <taxon>Oryzoideae</taxon>
        <taxon>Oryzeae</taxon>
        <taxon>Oryzinae</taxon>
        <taxon>Leersia</taxon>
    </lineage>
</organism>
<proteinExistence type="predicted"/>
<sequence length="164" mass="18646">MAWEAYEPTLPFLLGLSRDATPPISDEAALTECINRGNANNGRRDIQPRLLVAFGVNPESLSPRNDPISRHLVAGVMCAVSETRGCVWRRVRQVKRHGRWPAVGNLKEWEKMAMMEEEEEDEMREEEEEEALGLNGDFEYFNNNGGTRSNCITAATHTWSHHYC</sequence>
<keyword evidence="2" id="KW-1185">Reference proteome</keyword>
<dbReference type="HOGENOM" id="CLU_1621406_0_0_1"/>
<dbReference type="Gramene" id="LPERR06G17080.1">
    <property type="protein sequence ID" value="LPERR06G17080.1"/>
    <property type="gene ID" value="LPERR06G17080"/>
</dbReference>
<evidence type="ECO:0000313" key="2">
    <source>
        <dbReference type="Proteomes" id="UP000032180"/>
    </source>
</evidence>
<dbReference type="EnsemblPlants" id="LPERR06G17080.1">
    <property type="protein sequence ID" value="LPERR06G17080.1"/>
    <property type="gene ID" value="LPERR06G17080"/>
</dbReference>
<accession>A0A0D9WRX2</accession>
<dbReference type="AlphaFoldDB" id="A0A0D9WRX2"/>
<reference evidence="1" key="3">
    <citation type="submission" date="2015-04" db="UniProtKB">
        <authorList>
            <consortium name="EnsemblPlants"/>
        </authorList>
    </citation>
    <scope>IDENTIFICATION</scope>
</reference>
<reference evidence="2" key="2">
    <citation type="submission" date="2013-12" db="EMBL/GenBank/DDBJ databases">
        <authorList>
            <person name="Yu Y."/>
            <person name="Lee S."/>
            <person name="de Baynast K."/>
            <person name="Wissotski M."/>
            <person name="Liu L."/>
            <person name="Talag J."/>
            <person name="Goicoechea J."/>
            <person name="Angelova A."/>
            <person name="Jetty R."/>
            <person name="Kudrna D."/>
            <person name="Golser W."/>
            <person name="Rivera L."/>
            <person name="Zhang J."/>
            <person name="Wing R."/>
        </authorList>
    </citation>
    <scope>NUCLEOTIDE SEQUENCE</scope>
</reference>